<keyword evidence="2" id="KW-1185">Reference proteome</keyword>
<dbReference type="Proteomes" id="UP001056778">
    <property type="component" value="Chromosome 5"/>
</dbReference>
<evidence type="ECO:0000313" key="1">
    <source>
        <dbReference type="EMBL" id="KAI4462192.1"/>
    </source>
</evidence>
<reference evidence="1" key="1">
    <citation type="submission" date="2022-04" db="EMBL/GenBank/DDBJ databases">
        <title>Chromosome-scale genome assembly of Holotrichia oblita Faldermann.</title>
        <authorList>
            <person name="Rongchong L."/>
        </authorList>
    </citation>
    <scope>NUCLEOTIDE SEQUENCE</scope>
    <source>
        <strain evidence="1">81SQS9</strain>
    </source>
</reference>
<sequence length="163" mass="18518">MTIENNSDSDQVILATGGYDHTIKLWHTHKGICLRAMQHAESQVNALEITQTDNYLPQLVINNISNVTSIGFQEDGKWMYSGGEDGRVRIWDLRSTSLQCPKSFEGLAPVTCVRLHPNQENYLLATKGNIYRWEIRTDNNEQLVSLKGFYDINDSGGNLDSRW</sequence>
<organism evidence="1 2">
    <name type="scientific">Holotrichia oblita</name>
    <name type="common">Chafer beetle</name>
    <dbReference type="NCBI Taxonomy" id="644536"/>
    <lineage>
        <taxon>Eukaryota</taxon>
        <taxon>Metazoa</taxon>
        <taxon>Ecdysozoa</taxon>
        <taxon>Arthropoda</taxon>
        <taxon>Hexapoda</taxon>
        <taxon>Insecta</taxon>
        <taxon>Pterygota</taxon>
        <taxon>Neoptera</taxon>
        <taxon>Endopterygota</taxon>
        <taxon>Coleoptera</taxon>
        <taxon>Polyphaga</taxon>
        <taxon>Scarabaeiformia</taxon>
        <taxon>Scarabaeidae</taxon>
        <taxon>Melolonthinae</taxon>
        <taxon>Holotrichia</taxon>
    </lineage>
</organism>
<accession>A0ACB9T5V0</accession>
<dbReference type="EMBL" id="CM043019">
    <property type="protein sequence ID" value="KAI4462192.1"/>
    <property type="molecule type" value="Genomic_DNA"/>
</dbReference>
<name>A0ACB9T5V0_HOLOL</name>
<proteinExistence type="predicted"/>
<gene>
    <name evidence="1" type="ORF">MML48_5g00015380</name>
</gene>
<evidence type="ECO:0000313" key="2">
    <source>
        <dbReference type="Proteomes" id="UP001056778"/>
    </source>
</evidence>
<comment type="caution">
    <text evidence="1">The sequence shown here is derived from an EMBL/GenBank/DDBJ whole genome shotgun (WGS) entry which is preliminary data.</text>
</comment>
<protein>
    <submittedName>
        <fullName evidence="1">G beta-like protein gbl</fullName>
    </submittedName>
</protein>